<organism evidence="1 2">
    <name type="scientific">Platanthera zijinensis</name>
    <dbReference type="NCBI Taxonomy" id="2320716"/>
    <lineage>
        <taxon>Eukaryota</taxon>
        <taxon>Viridiplantae</taxon>
        <taxon>Streptophyta</taxon>
        <taxon>Embryophyta</taxon>
        <taxon>Tracheophyta</taxon>
        <taxon>Spermatophyta</taxon>
        <taxon>Magnoliopsida</taxon>
        <taxon>Liliopsida</taxon>
        <taxon>Asparagales</taxon>
        <taxon>Orchidaceae</taxon>
        <taxon>Orchidoideae</taxon>
        <taxon>Orchideae</taxon>
        <taxon>Orchidinae</taxon>
        <taxon>Platanthera</taxon>
    </lineage>
</organism>
<dbReference type="PANTHER" id="PTHR35317:SF41">
    <property type="entry name" value="RNA-DIRECTED DNA POLYMERASE"/>
    <property type="match status" value="1"/>
</dbReference>
<evidence type="ECO:0000313" key="2">
    <source>
        <dbReference type="Proteomes" id="UP001418222"/>
    </source>
</evidence>
<comment type="caution">
    <text evidence="1">The sequence shown here is derived from an EMBL/GenBank/DDBJ whole genome shotgun (WGS) entry which is preliminary data.</text>
</comment>
<dbReference type="Pfam" id="PF14223">
    <property type="entry name" value="Retrotran_gag_2"/>
    <property type="match status" value="1"/>
</dbReference>
<keyword evidence="2" id="KW-1185">Reference proteome</keyword>
<dbReference type="EMBL" id="JBBWWQ010000002">
    <property type="protein sequence ID" value="KAK8954416.1"/>
    <property type="molecule type" value="Genomic_DNA"/>
</dbReference>
<accession>A0AAP0GE61</accession>
<name>A0AAP0GE61_9ASPA</name>
<reference evidence="1 2" key="1">
    <citation type="journal article" date="2022" name="Nat. Plants">
        <title>Genomes of leafy and leafless Platanthera orchids illuminate the evolution of mycoheterotrophy.</title>
        <authorList>
            <person name="Li M.H."/>
            <person name="Liu K.W."/>
            <person name="Li Z."/>
            <person name="Lu H.C."/>
            <person name="Ye Q.L."/>
            <person name="Zhang D."/>
            <person name="Wang J.Y."/>
            <person name="Li Y.F."/>
            <person name="Zhong Z.M."/>
            <person name="Liu X."/>
            <person name="Yu X."/>
            <person name="Liu D.K."/>
            <person name="Tu X.D."/>
            <person name="Liu B."/>
            <person name="Hao Y."/>
            <person name="Liao X.Y."/>
            <person name="Jiang Y.T."/>
            <person name="Sun W.H."/>
            <person name="Chen J."/>
            <person name="Chen Y.Q."/>
            <person name="Ai Y."/>
            <person name="Zhai J.W."/>
            <person name="Wu S.S."/>
            <person name="Zhou Z."/>
            <person name="Hsiao Y.Y."/>
            <person name="Wu W.L."/>
            <person name="Chen Y.Y."/>
            <person name="Lin Y.F."/>
            <person name="Hsu J.L."/>
            <person name="Li C.Y."/>
            <person name="Wang Z.W."/>
            <person name="Zhao X."/>
            <person name="Zhong W.Y."/>
            <person name="Ma X.K."/>
            <person name="Ma L."/>
            <person name="Huang J."/>
            <person name="Chen G.Z."/>
            <person name="Huang M.Z."/>
            <person name="Huang L."/>
            <person name="Peng D.H."/>
            <person name="Luo Y.B."/>
            <person name="Zou S.Q."/>
            <person name="Chen S.P."/>
            <person name="Lan S."/>
            <person name="Tsai W.C."/>
            <person name="Van de Peer Y."/>
            <person name="Liu Z.J."/>
        </authorList>
    </citation>
    <scope>NUCLEOTIDE SEQUENCE [LARGE SCALE GENOMIC DNA]</scope>
    <source>
        <strain evidence="1">Lor287</strain>
    </source>
</reference>
<gene>
    <name evidence="1" type="ORF">KSP39_PZI002216</name>
</gene>
<dbReference type="PANTHER" id="PTHR35317">
    <property type="entry name" value="OS04G0629600 PROTEIN"/>
    <property type="match status" value="1"/>
</dbReference>
<dbReference type="AlphaFoldDB" id="A0AAP0GE61"/>
<evidence type="ECO:0000313" key="1">
    <source>
        <dbReference type="EMBL" id="KAK8954416.1"/>
    </source>
</evidence>
<sequence length="220" mass="25195">MNKRYTRLFFVPPVFRRRYRLSGIISFISSTNLRAAFCIWPIQNKDYASTRPPVCNLNKFTIWKTRIRLYMNSIDEDIYNSILIGPPAPEATTTTSSNTHAVPSPEWTDAQKKAKIADAKAMNILAQTMPDDIFQKVAEYTSAKAIWDSLNQMVAGSTDERKDRRSNLISQYENFKKEESESVGDMYNRLNSIVNELKTLGKDITLTEINDKILMCFPSS</sequence>
<protein>
    <submittedName>
        <fullName evidence="1">Uncharacterized protein</fullName>
    </submittedName>
</protein>
<dbReference type="Proteomes" id="UP001418222">
    <property type="component" value="Unassembled WGS sequence"/>
</dbReference>
<proteinExistence type="predicted"/>